<dbReference type="NCBIfam" id="TIGR02604">
    <property type="entry name" value="Piru_Ver_Nterm"/>
    <property type="match status" value="1"/>
</dbReference>
<evidence type="ECO:0000256" key="3">
    <source>
        <dbReference type="ARBA" id="ARBA00023004"/>
    </source>
</evidence>
<dbReference type="PROSITE" id="PS51007">
    <property type="entry name" value="CYTC"/>
    <property type="match status" value="1"/>
</dbReference>
<organism evidence="7 8">
    <name type="scientific">Gemmata palustris</name>
    <dbReference type="NCBI Taxonomy" id="2822762"/>
    <lineage>
        <taxon>Bacteria</taxon>
        <taxon>Pseudomonadati</taxon>
        <taxon>Planctomycetota</taxon>
        <taxon>Planctomycetia</taxon>
        <taxon>Gemmatales</taxon>
        <taxon>Gemmataceae</taxon>
        <taxon>Gemmata</taxon>
    </lineage>
</organism>
<dbReference type="RefSeq" id="WP_210653413.1">
    <property type="nucleotide sequence ID" value="NZ_JAGKQQ010000001.1"/>
</dbReference>
<evidence type="ECO:0000313" key="8">
    <source>
        <dbReference type="Proteomes" id="UP000676565"/>
    </source>
</evidence>
<reference evidence="7 8" key="1">
    <citation type="submission" date="2021-04" db="EMBL/GenBank/DDBJ databases">
        <authorList>
            <person name="Ivanova A."/>
        </authorList>
    </citation>
    <scope>NUCLEOTIDE SEQUENCE [LARGE SCALE GENOMIC DNA]</scope>
    <source>
        <strain evidence="7 8">G18</strain>
    </source>
</reference>
<evidence type="ECO:0000256" key="5">
    <source>
        <dbReference type="SAM" id="SignalP"/>
    </source>
</evidence>
<dbReference type="InterPro" id="IPR013428">
    <property type="entry name" value="Membrane-bound_put_N"/>
</dbReference>
<dbReference type="Gene3D" id="2.60.120.260">
    <property type="entry name" value="Galactose-binding domain-like"/>
    <property type="match status" value="1"/>
</dbReference>
<evidence type="ECO:0000313" key="7">
    <source>
        <dbReference type="EMBL" id="MBP3955329.1"/>
    </source>
</evidence>
<dbReference type="InterPro" id="IPR036909">
    <property type="entry name" value="Cyt_c-like_dom_sf"/>
</dbReference>
<dbReference type="InterPro" id="IPR055557">
    <property type="entry name" value="DUF7133"/>
</dbReference>
<evidence type="ECO:0000256" key="4">
    <source>
        <dbReference type="PROSITE-ProRule" id="PRU00433"/>
    </source>
</evidence>
<feature type="chain" id="PRO_5045913940" evidence="5">
    <location>
        <begin position="21"/>
        <end position="1806"/>
    </location>
</feature>
<dbReference type="SUPFAM" id="SSF50952">
    <property type="entry name" value="Soluble quinoprotein glucose dehydrogenase"/>
    <property type="match status" value="1"/>
</dbReference>
<protein>
    <submittedName>
        <fullName evidence="7">Neutral/alkaline non-lysosomal ceramidase N-terminal domain-containing protein</fullName>
    </submittedName>
</protein>
<keyword evidence="3 4" id="KW-0408">Iron</keyword>
<keyword evidence="1 4" id="KW-0349">Heme</keyword>
<evidence type="ECO:0000256" key="1">
    <source>
        <dbReference type="ARBA" id="ARBA00022617"/>
    </source>
</evidence>
<keyword evidence="2 4" id="KW-0479">Metal-binding</keyword>
<keyword evidence="5" id="KW-0732">Signal</keyword>
<proteinExistence type="predicted"/>
<dbReference type="Proteomes" id="UP000676565">
    <property type="component" value="Unassembled WGS sequence"/>
</dbReference>
<sequence length="1806" mass="195259">MRTAFTFGLLVTTFFSTASAAEPLPYKIGAAKVDITPGHAVRLNGFGSRRTESEGTYHKIHARALAIDDGKAPVVLMTVDVLGIPADVFDEVAKRLAKRAGLKPERLTITATHTHTGPMITGANPTLFGVPIPKEHQTNIDKYTPVFLDKLEEAALTALKDMTPAKLEWGVGKVGFAMNRRTKNGPTDHDLPVLFARDEMGKICAVYVNYACHCVTLSHNKIGGDWAGFAAAAIEDNFEGAVALVAIGGGADQNPASGVAGAKEDVANAQGRDIATEVRRLSQNYLAPVTGAITAKVTALELPLAALPTRKEWEEKAKRMDAIGHHARVTLAKLDRGEKLPTKIAYPVQTWAFGEALAMVHLPGELVVDYPLRLKKELDGERVWVTGYANNAPCYIPSERVLKEGGYEGGGAMIYYDLPAAFAPGLEDKIISAVKEQIGKTFAAKFDPKKTGDTKPLSPQQSRSLIKTKPGLKVELVAAEPLVADPVTIAFGPDGKLWAAEMADYPSGKGPLEPGGRVVFLEDTNGDGIFDKSTVFLDNLPLPTGVLPWRKGVLVCAAPDILFAEDTDGDGKADKVTKLYCGFGTENQQGRVNSLQYGLDGWVYGSCGLFGGNITCGLTKKVVALGDRDFRIRPDTGELEPATGRTQQGRVRDDRGNWFGCDNSTLIRHYVLDDHYLRRNPFVSYPNAMVNVAPTNKLFSLKTDAQRFALSGPPNTITAACGLGIYRDTLLGQEYYGNSFTCEPVNLVVTRRVLKPSGATFVGERAKDETDSEFLASTDGWFRPVHITTGPDGCLYVADMYRYLIEHPRWIPPADLAQIDTRAGAGLGRVYRIAPEKGSPRPWVRLDNLDTAGLVAALDSSNGWQRDMAMMMLIWKDDAKAKESLEKLVLESKTGLARMQALCTLDTLGDLKQELLMTALGDSDPVVQQHSIRLGKNLYANKDHLRAQLAEVILTADASTQLQVALSVDDPHVLERLLQRASSDPFLRAAVVSNLNKDNLAAFARMKVLSSPQLMRDLFATAAGLDNGSTLPQLLEIAAKPKGGMFESWQLAAVAGALDSLERQGKTWDKLAPGLRKSIDPIVAFARKIIEKDDATEADLLAALPLLGHDPATRADDLKRLAELLAATRPAAVQTAAVTALTRKSDASTPATLISAWKSATPALRARILDALLSRPAWHPELLSAIEKGTVLAGQIDASRRQQLADSPDAAIRQRAEKLFAGSTNPDRQKIIDDYKSALALKGDKTRGKAVFAKSCSACHVLEGVGSAVGPDLAALANKSPLYLLSEILDPNRNLDSRYSEYKAVTKDERTVSGILAVETGTSVTLRGQQAKEEVILRSEIQELRGTSKSLMPEGLEKDVTKQDMADLIAYLTANEPPHKAFAGNAPAEITVADNALTLPATKCFVYGDAIVFEPDFQNIGYWNRDADFVAWKVKVDKAREFDVYLDYACANDSAGNLFAVDGAEQALRGKIASTGGWDQYALVKLGTIKLPPGAGKITFRADATVKNALLDLRTLYLVPPGAKPKVAGVSNKPLSPAELAALILDDATPRDRREALVKQAIPLAPDVVRAMVANLPANDAKEEYRRIPWVWRVAIGAGRANDATVLTGLLDVSFPRKGEALRDWQAVVLGGGVINGLSLEGKWPGARLAELIRPDPELAGRWAECLKLSHVMADDEKVSTGTRYDALRIVALDEWKGTEPRLKKYLAQSAHAELQQGAVSGLVDVDRTEAATLLVHALPDLTVGNRKLAITGLLRTPARATALLDAIQKGTAKPEWVEEEHRAVLLEHPDRAVRTRAAKLVGDGR</sequence>
<dbReference type="InterPro" id="IPR013427">
    <property type="entry name" value="Haem-bd_dom_put"/>
</dbReference>
<dbReference type="InterPro" id="IPR009056">
    <property type="entry name" value="Cyt_c-like_dom"/>
</dbReference>
<dbReference type="InterPro" id="IPR008979">
    <property type="entry name" value="Galactose-bd-like_sf"/>
</dbReference>
<comment type="caution">
    <text evidence="7">The sequence shown here is derived from an EMBL/GenBank/DDBJ whole genome shotgun (WGS) entry which is preliminary data.</text>
</comment>
<dbReference type="PANTHER" id="PTHR33546:SF1">
    <property type="entry name" value="LARGE, MULTIFUNCTIONAL SECRETED PROTEIN"/>
    <property type="match status" value="1"/>
</dbReference>
<name>A0ABS5BNM3_9BACT</name>
<dbReference type="NCBIfam" id="TIGR02603">
    <property type="entry name" value="CxxCH_TIGR02603"/>
    <property type="match status" value="1"/>
</dbReference>
<feature type="domain" description="Cytochrome c" evidence="6">
    <location>
        <begin position="1243"/>
        <end position="1376"/>
    </location>
</feature>
<dbReference type="EMBL" id="JAGKQQ010000001">
    <property type="protein sequence ID" value="MBP3955329.1"/>
    <property type="molecule type" value="Genomic_DNA"/>
</dbReference>
<accession>A0ABS5BNM3</accession>
<evidence type="ECO:0000259" key="6">
    <source>
        <dbReference type="PROSITE" id="PS51007"/>
    </source>
</evidence>
<dbReference type="SUPFAM" id="SSF49785">
    <property type="entry name" value="Galactose-binding domain-like"/>
    <property type="match status" value="1"/>
</dbReference>
<gene>
    <name evidence="7" type="ORF">J8F10_08550</name>
</gene>
<dbReference type="PANTHER" id="PTHR33546">
    <property type="entry name" value="LARGE, MULTIFUNCTIONAL SECRETED PROTEIN-RELATED"/>
    <property type="match status" value="1"/>
</dbReference>
<dbReference type="Gene3D" id="1.10.760.10">
    <property type="entry name" value="Cytochrome c-like domain"/>
    <property type="match status" value="1"/>
</dbReference>
<evidence type="ECO:0000256" key="2">
    <source>
        <dbReference type="ARBA" id="ARBA00022723"/>
    </source>
</evidence>
<keyword evidence="8" id="KW-1185">Reference proteome</keyword>
<dbReference type="Pfam" id="PF00034">
    <property type="entry name" value="Cytochrom_C"/>
    <property type="match status" value="1"/>
</dbReference>
<dbReference type="SUPFAM" id="SSF46626">
    <property type="entry name" value="Cytochrome c"/>
    <property type="match status" value="1"/>
</dbReference>
<dbReference type="InterPro" id="IPR011041">
    <property type="entry name" value="Quinoprot_gluc/sorb_DH_b-prop"/>
</dbReference>
<dbReference type="Pfam" id="PF23500">
    <property type="entry name" value="DUF7133"/>
    <property type="match status" value="1"/>
</dbReference>
<feature type="signal peptide" evidence="5">
    <location>
        <begin position="1"/>
        <end position="20"/>
    </location>
</feature>
<dbReference type="InterPro" id="IPR031329">
    <property type="entry name" value="NEUT/ALK_ceramidase_N"/>
</dbReference>
<dbReference type="Pfam" id="PF04734">
    <property type="entry name" value="Ceramidase_alk"/>
    <property type="match status" value="1"/>
</dbReference>